<proteinExistence type="predicted"/>
<dbReference type="InterPro" id="IPR050194">
    <property type="entry name" value="Glycosyltransferase_grp1"/>
</dbReference>
<protein>
    <submittedName>
        <fullName evidence="1">Glycosyltransferase family 4 protein</fullName>
        <ecNumber evidence="1">2.4.-.-</ecNumber>
    </submittedName>
</protein>
<dbReference type="SUPFAM" id="SSF53756">
    <property type="entry name" value="UDP-Glycosyltransferase/glycogen phosphorylase"/>
    <property type="match status" value="1"/>
</dbReference>
<dbReference type="CDD" id="cd03801">
    <property type="entry name" value="GT4_PimA-like"/>
    <property type="match status" value="1"/>
</dbReference>
<dbReference type="GO" id="GO:0016758">
    <property type="term" value="F:hexosyltransferase activity"/>
    <property type="evidence" value="ECO:0007669"/>
    <property type="project" value="TreeGrafter"/>
</dbReference>
<dbReference type="AlphaFoldDB" id="A0AAU7JHP6"/>
<dbReference type="Gene3D" id="3.40.50.2000">
    <property type="entry name" value="Glycogen Phosphorylase B"/>
    <property type="match status" value="2"/>
</dbReference>
<dbReference type="PANTHER" id="PTHR45947:SF3">
    <property type="entry name" value="SULFOQUINOVOSYL TRANSFERASE SQD2"/>
    <property type="match status" value="1"/>
</dbReference>
<keyword evidence="1" id="KW-0328">Glycosyltransferase</keyword>
<keyword evidence="1" id="KW-0808">Transferase</keyword>
<reference evidence="1" key="1">
    <citation type="submission" date="2024-05" db="EMBL/GenBank/DDBJ databases">
        <authorList>
            <person name="Kim S."/>
            <person name="Heo J."/>
            <person name="Choi H."/>
            <person name="Choi Y."/>
            <person name="Kwon S.-W."/>
            <person name="Kim Y."/>
        </authorList>
    </citation>
    <scope>NUCLEOTIDE SEQUENCE</scope>
    <source>
        <strain evidence="1">KACC 23698</strain>
    </source>
</reference>
<accession>A0AAU7JHP6</accession>
<name>A0AAU7JHP6_9HYPH</name>
<dbReference type="Pfam" id="PF13692">
    <property type="entry name" value="Glyco_trans_1_4"/>
    <property type="match status" value="1"/>
</dbReference>
<dbReference type="EC" id="2.4.-.-" evidence="1"/>
<sequence length="377" mass="39865">MRVVFHAPLKPPDHPEPSGDRAMARLILVALRLAGVAAETPCGLRMFDRDGDERLTARLTEEARRQAGAYAREVRQRPTPERPRAVLSYHVHYKAPDVFGPAVASALGLPYLVAEGSRAPKRAHGPWSLGHALTEAALDRADAVLVMNPADREMLEAARPPGQRLLSFPPFLDAQAWPDASGQRGARAPDAPAALLAVAMMRPGDKVASYRLLAESLEEARDAAWTLDVVGDGAARAEVEAAFAPLRERVRFHGALGPDDLARRYAMADLLVWPAVREAYGMAFLEAALQGCPALAGDFGGVGTVVLDGVTGVLAPAGDARAFADALRRLLADRAALGTLGSAARRRVLASCSTAGAAQILRAALDDACATVQGPPP</sequence>
<organism evidence="1">
    <name type="scientific">Alsobacter sp. KACC 23698</name>
    <dbReference type="NCBI Taxonomy" id="3149229"/>
    <lineage>
        <taxon>Bacteria</taxon>
        <taxon>Pseudomonadati</taxon>
        <taxon>Pseudomonadota</taxon>
        <taxon>Alphaproteobacteria</taxon>
        <taxon>Hyphomicrobiales</taxon>
        <taxon>Alsobacteraceae</taxon>
        <taxon>Alsobacter</taxon>
    </lineage>
</organism>
<dbReference type="RefSeq" id="WP_406856564.1">
    <property type="nucleotide sequence ID" value="NZ_CP157484.1"/>
</dbReference>
<dbReference type="PANTHER" id="PTHR45947">
    <property type="entry name" value="SULFOQUINOVOSYL TRANSFERASE SQD2"/>
    <property type="match status" value="1"/>
</dbReference>
<evidence type="ECO:0000313" key="1">
    <source>
        <dbReference type="EMBL" id="XBO39717.1"/>
    </source>
</evidence>
<gene>
    <name evidence="1" type="ORF">ABEG18_02725</name>
</gene>
<dbReference type="EMBL" id="CP157484">
    <property type="protein sequence ID" value="XBO39717.1"/>
    <property type="molecule type" value="Genomic_DNA"/>
</dbReference>